<proteinExistence type="predicted"/>
<keyword evidence="3" id="KW-1185">Reference proteome</keyword>
<keyword evidence="2" id="KW-0808">Transferase</keyword>
<reference evidence="3" key="1">
    <citation type="journal article" date="2019" name="Int. J. Syst. Evol. Microbiol.">
        <title>The Global Catalogue of Microorganisms (GCM) 10K type strain sequencing project: providing services to taxonomists for standard genome sequencing and annotation.</title>
        <authorList>
            <consortium name="The Broad Institute Genomics Platform"/>
            <consortium name="The Broad Institute Genome Sequencing Center for Infectious Disease"/>
            <person name="Wu L."/>
            <person name="Ma J."/>
        </authorList>
    </citation>
    <scope>NUCLEOTIDE SEQUENCE [LARGE SCALE GENOMIC DNA]</scope>
    <source>
        <strain evidence="3">CCUG 54518</strain>
    </source>
</reference>
<dbReference type="Proteomes" id="UP001596495">
    <property type="component" value="Unassembled WGS sequence"/>
</dbReference>
<evidence type="ECO:0000313" key="2">
    <source>
        <dbReference type="EMBL" id="MFC7435753.1"/>
    </source>
</evidence>
<protein>
    <submittedName>
        <fullName evidence="2">Glycosyltransferase family 4 protein</fullName>
        <ecNumber evidence="2">2.4.-.-</ecNumber>
    </submittedName>
</protein>
<dbReference type="Pfam" id="PF13692">
    <property type="entry name" value="Glyco_trans_1_4"/>
    <property type="match status" value="1"/>
</dbReference>
<dbReference type="Pfam" id="PF13439">
    <property type="entry name" value="Glyco_transf_4"/>
    <property type="match status" value="1"/>
</dbReference>
<name>A0ABW2RCB7_9BURK</name>
<gene>
    <name evidence="2" type="ORF">ACFQNJ_14655</name>
</gene>
<evidence type="ECO:0000259" key="1">
    <source>
        <dbReference type="Pfam" id="PF13439"/>
    </source>
</evidence>
<dbReference type="RefSeq" id="WP_382258917.1">
    <property type="nucleotide sequence ID" value="NZ_JBHTBX010000010.1"/>
</dbReference>
<dbReference type="InterPro" id="IPR028098">
    <property type="entry name" value="Glyco_trans_4-like_N"/>
</dbReference>
<accession>A0ABW2RCB7</accession>
<dbReference type="PANTHER" id="PTHR45947">
    <property type="entry name" value="SULFOQUINOVOSYL TRANSFERASE SQD2"/>
    <property type="match status" value="1"/>
</dbReference>
<dbReference type="Gene3D" id="3.40.50.2000">
    <property type="entry name" value="Glycogen Phosphorylase B"/>
    <property type="match status" value="2"/>
</dbReference>
<sequence length="414" mass="46243">MEHPDQPALEMTHLLPTHRSLRLAVVTETYPPEVNGVAVTVARLIEGLLLRGHEIDLVRPRQALRGPQGTAVEGLQELLMRGMPIPRYPQLRMGLPAKAALVSQWQRRRPDLVHVATEGPLGWSAVQAARKLRLPVSADFRTNFHAYSRHYGLGWLNKTILTYLRKFHNRADLTLVPTETLRKELAAMGFERLSVVGRGVDTQRFDPALRSPLVRARWGVAVDDPVVLYVGRLAAEKNLDLLIRAYQAMKQRRKSLRLVVIGEGPMADDLANQCPDALLLGVQGGLELAQSYASADIFLFPSRTETYGNVTAEALASGLAVVAFDYAAARELIINGHNGWTSGLQDEEGFVRRACEVLEAWHPGHPMRMNARRTMLSRDWSGIVEQMEERWRTLTAATQQLRTHDGKLGVMKTS</sequence>
<dbReference type="PANTHER" id="PTHR45947:SF3">
    <property type="entry name" value="SULFOQUINOVOSYL TRANSFERASE SQD2"/>
    <property type="match status" value="1"/>
</dbReference>
<dbReference type="EMBL" id="JBHTBX010000010">
    <property type="protein sequence ID" value="MFC7435753.1"/>
    <property type="molecule type" value="Genomic_DNA"/>
</dbReference>
<organism evidence="2 3">
    <name type="scientific">Hydrogenophaga bisanensis</name>
    <dbReference type="NCBI Taxonomy" id="439611"/>
    <lineage>
        <taxon>Bacteria</taxon>
        <taxon>Pseudomonadati</taxon>
        <taxon>Pseudomonadota</taxon>
        <taxon>Betaproteobacteria</taxon>
        <taxon>Burkholderiales</taxon>
        <taxon>Comamonadaceae</taxon>
        <taxon>Hydrogenophaga</taxon>
    </lineage>
</organism>
<feature type="domain" description="Glycosyltransferase subfamily 4-like N-terminal" evidence="1">
    <location>
        <begin position="34"/>
        <end position="204"/>
    </location>
</feature>
<dbReference type="InterPro" id="IPR050194">
    <property type="entry name" value="Glycosyltransferase_grp1"/>
</dbReference>
<dbReference type="EC" id="2.4.-.-" evidence="2"/>
<keyword evidence="2" id="KW-0328">Glycosyltransferase</keyword>
<dbReference type="GO" id="GO:0016757">
    <property type="term" value="F:glycosyltransferase activity"/>
    <property type="evidence" value="ECO:0007669"/>
    <property type="project" value="UniProtKB-KW"/>
</dbReference>
<dbReference type="CDD" id="cd03814">
    <property type="entry name" value="GT4-like"/>
    <property type="match status" value="1"/>
</dbReference>
<evidence type="ECO:0000313" key="3">
    <source>
        <dbReference type="Proteomes" id="UP001596495"/>
    </source>
</evidence>
<dbReference type="SUPFAM" id="SSF53756">
    <property type="entry name" value="UDP-Glycosyltransferase/glycogen phosphorylase"/>
    <property type="match status" value="1"/>
</dbReference>
<comment type="caution">
    <text evidence="2">The sequence shown here is derived from an EMBL/GenBank/DDBJ whole genome shotgun (WGS) entry which is preliminary data.</text>
</comment>